<evidence type="ECO:0000256" key="2">
    <source>
        <dbReference type="ARBA" id="ARBA00022475"/>
    </source>
</evidence>
<feature type="transmembrane region" description="Helical" evidence="13">
    <location>
        <begin position="132"/>
        <end position="155"/>
    </location>
</feature>
<feature type="transmembrane region" description="Helical" evidence="13">
    <location>
        <begin position="175"/>
        <end position="196"/>
    </location>
</feature>
<dbReference type="GO" id="GO:0004930">
    <property type="term" value="F:G protein-coupled receptor activity"/>
    <property type="evidence" value="ECO:0007669"/>
    <property type="project" value="UniProtKB-KW"/>
</dbReference>
<dbReference type="Pfam" id="PF00001">
    <property type="entry name" value="7tm_1"/>
    <property type="match status" value="1"/>
</dbReference>
<dbReference type="PRINTS" id="PR00237">
    <property type="entry name" value="GPCRRHODOPSN"/>
</dbReference>
<evidence type="ECO:0000256" key="6">
    <source>
        <dbReference type="ARBA" id="ARBA00023136"/>
    </source>
</evidence>
<dbReference type="PROSITE" id="PS50262">
    <property type="entry name" value="G_PROTEIN_RECEP_F1_2"/>
    <property type="match status" value="1"/>
</dbReference>
<gene>
    <name evidence="16" type="primary">P2RY10</name>
</gene>
<keyword evidence="8" id="KW-0675">Receptor</keyword>
<dbReference type="GeneID" id="109260999"/>
<keyword evidence="9" id="KW-0325">Glycoprotein</keyword>
<evidence type="ECO:0000256" key="9">
    <source>
        <dbReference type="ARBA" id="ARBA00023180"/>
    </source>
</evidence>
<dbReference type="PANTHER" id="PTHR24232">
    <property type="entry name" value="G-PROTEIN COUPLED RECEPTOR"/>
    <property type="match status" value="1"/>
</dbReference>
<feature type="transmembrane region" description="Helical" evidence="13">
    <location>
        <begin position="254"/>
        <end position="280"/>
    </location>
</feature>
<dbReference type="PANTHER" id="PTHR24232:SF47">
    <property type="entry name" value="P2Y PURINOCEPTOR 10-RELATED"/>
    <property type="match status" value="1"/>
</dbReference>
<accession>A0A9W2UMM9</accession>
<sequence>MNSTSSFNNKFFSYQQNLCRPELGFFTPNSLQRNRSANPDKAPGFWSALLIVTSWRDYNSTANLDEYTEIFKMGSNSTSNAETDCNATNVTFQNSLYATTYILIFIPGLLANSAALWVLCRFISKKNKAIIFMINLSVADLAHVLSLPLRIYYYISHHWPFPKALCLLCFYLKYLNMYASICFLTCISLQRCFFLLQPFRARDWKRRYDVGISAAIWIIVGTACLPFPLLRSTYSSNNNQSCFADLGYKKMNTVALVGMITVAELAGFVFPVVIIAWCTWKTTISLRQPPMAFQGISERQKALRMVFMCAAVFFICFTPYHINFIFYTMVKETIISSCPIVQSTLYFHPFCLCLASLCCLLDPILYYFMASEFRDQLSRHGNSVTRSRLMSRESGSSMIS</sequence>
<dbReference type="Proteomes" id="UP001165780">
    <property type="component" value="Unplaced"/>
</dbReference>
<dbReference type="InterPro" id="IPR017452">
    <property type="entry name" value="GPCR_Rhodpsn_7TM"/>
</dbReference>
<keyword evidence="7" id="KW-1015">Disulfide bond</keyword>
<keyword evidence="10" id="KW-0807">Transducer</keyword>
<dbReference type="GO" id="GO:0035025">
    <property type="term" value="P:positive regulation of Rho protein signal transduction"/>
    <property type="evidence" value="ECO:0007669"/>
    <property type="project" value="TreeGrafter"/>
</dbReference>
<dbReference type="RefSeq" id="XP_053747443.1">
    <property type="nucleotide sequence ID" value="XM_053891468.1"/>
</dbReference>
<keyword evidence="15" id="KW-1185">Reference proteome</keyword>
<evidence type="ECO:0000313" key="15">
    <source>
        <dbReference type="Proteomes" id="UP001165780"/>
    </source>
</evidence>
<feature type="domain" description="G-protein coupled receptors family 1 profile" evidence="14">
    <location>
        <begin position="111"/>
        <end position="366"/>
    </location>
</feature>
<dbReference type="GO" id="GO:0005886">
    <property type="term" value="C:plasma membrane"/>
    <property type="evidence" value="ECO:0007669"/>
    <property type="project" value="UniProtKB-SubCell"/>
</dbReference>
<keyword evidence="2" id="KW-1003">Cell membrane</keyword>
<evidence type="ECO:0000259" key="14">
    <source>
        <dbReference type="PROSITE" id="PS50262"/>
    </source>
</evidence>
<name>A0A9W2UMM9_PANPR</name>
<evidence type="ECO:0000256" key="10">
    <source>
        <dbReference type="ARBA" id="ARBA00023224"/>
    </source>
</evidence>
<keyword evidence="4 13" id="KW-1133">Transmembrane helix</keyword>
<comment type="function">
    <text evidence="11">Putative receptor for purines coupled to G-proteins.</text>
</comment>
<evidence type="ECO:0000256" key="13">
    <source>
        <dbReference type="SAM" id="Phobius"/>
    </source>
</evidence>
<dbReference type="InterPro" id="IPR000276">
    <property type="entry name" value="GPCR_Rhodpsn"/>
</dbReference>
<dbReference type="Gene3D" id="1.20.1070.10">
    <property type="entry name" value="Rhodopsin 7-helix transmembrane proteins"/>
    <property type="match status" value="1"/>
</dbReference>
<feature type="transmembrane region" description="Helical" evidence="13">
    <location>
        <begin position="208"/>
        <end position="229"/>
    </location>
</feature>
<evidence type="ECO:0000256" key="11">
    <source>
        <dbReference type="ARBA" id="ARBA00056731"/>
    </source>
</evidence>
<dbReference type="GO" id="GO:0007200">
    <property type="term" value="P:phospholipase C-activating G protein-coupled receptor signaling pathway"/>
    <property type="evidence" value="ECO:0007669"/>
    <property type="project" value="TreeGrafter"/>
</dbReference>
<dbReference type="SUPFAM" id="SSF81321">
    <property type="entry name" value="Family A G protein-coupled receptor-like"/>
    <property type="match status" value="1"/>
</dbReference>
<evidence type="ECO:0000313" key="16">
    <source>
        <dbReference type="RefSeq" id="XP_053747443.1"/>
    </source>
</evidence>
<keyword evidence="5" id="KW-0297">G-protein coupled receptor</keyword>
<feature type="transmembrane region" description="Helical" evidence="13">
    <location>
        <begin position="301"/>
        <end position="326"/>
    </location>
</feature>
<reference evidence="16" key="1">
    <citation type="submission" date="2025-08" db="UniProtKB">
        <authorList>
            <consortium name="RefSeq"/>
        </authorList>
    </citation>
    <scope>IDENTIFICATION</scope>
    <source>
        <tissue evidence="16">Whole blood</tissue>
    </source>
</reference>
<evidence type="ECO:0000256" key="12">
    <source>
        <dbReference type="ARBA" id="ARBA00073510"/>
    </source>
</evidence>
<keyword evidence="6 13" id="KW-0472">Membrane</keyword>
<keyword evidence="3 13" id="KW-0812">Transmembrane</keyword>
<dbReference type="CDD" id="cd15153">
    <property type="entry name" value="7tmA_P2Y10"/>
    <property type="match status" value="1"/>
</dbReference>
<evidence type="ECO:0000256" key="3">
    <source>
        <dbReference type="ARBA" id="ARBA00022692"/>
    </source>
</evidence>
<evidence type="ECO:0000256" key="4">
    <source>
        <dbReference type="ARBA" id="ARBA00022989"/>
    </source>
</evidence>
<organism evidence="15 16">
    <name type="scientific">Panthera pardus</name>
    <name type="common">Leopard</name>
    <name type="synonym">Felis pardus</name>
    <dbReference type="NCBI Taxonomy" id="9691"/>
    <lineage>
        <taxon>Eukaryota</taxon>
        <taxon>Metazoa</taxon>
        <taxon>Chordata</taxon>
        <taxon>Craniata</taxon>
        <taxon>Vertebrata</taxon>
        <taxon>Euteleostomi</taxon>
        <taxon>Mammalia</taxon>
        <taxon>Eutheria</taxon>
        <taxon>Laurasiatheria</taxon>
        <taxon>Carnivora</taxon>
        <taxon>Feliformia</taxon>
        <taxon>Felidae</taxon>
        <taxon>Pantherinae</taxon>
        <taxon>Panthera</taxon>
    </lineage>
</organism>
<dbReference type="AlphaFoldDB" id="A0A9W2UMM9"/>
<dbReference type="FunFam" id="1.20.1070.10:FF:000146">
    <property type="entry name" value="putative P2Y purinoceptor 10 isoform X1"/>
    <property type="match status" value="1"/>
</dbReference>
<proteinExistence type="predicted"/>
<evidence type="ECO:0000256" key="5">
    <source>
        <dbReference type="ARBA" id="ARBA00023040"/>
    </source>
</evidence>
<protein>
    <recommendedName>
        <fullName evidence="12">Putative P2Y purinoceptor 10</fullName>
    </recommendedName>
</protein>
<dbReference type="CTD" id="27334"/>
<comment type="subcellular location">
    <subcellularLocation>
        <location evidence="1">Cell membrane</location>
        <topology evidence="1">Multi-pass membrane protein</topology>
    </subcellularLocation>
</comment>
<feature type="transmembrane region" description="Helical" evidence="13">
    <location>
        <begin position="346"/>
        <end position="369"/>
    </location>
</feature>
<evidence type="ECO:0000256" key="8">
    <source>
        <dbReference type="ARBA" id="ARBA00023170"/>
    </source>
</evidence>
<dbReference type="PRINTS" id="PR01157">
    <property type="entry name" value="P2YPURNOCPTR"/>
</dbReference>
<feature type="transmembrane region" description="Helical" evidence="13">
    <location>
        <begin position="98"/>
        <end position="120"/>
    </location>
</feature>
<evidence type="ECO:0000256" key="7">
    <source>
        <dbReference type="ARBA" id="ARBA00023157"/>
    </source>
</evidence>
<evidence type="ECO:0000256" key="1">
    <source>
        <dbReference type="ARBA" id="ARBA00004651"/>
    </source>
</evidence>